<dbReference type="EMBL" id="OZ075121">
    <property type="protein sequence ID" value="CAL4898973.1"/>
    <property type="molecule type" value="Genomic_DNA"/>
</dbReference>
<reference evidence="2" key="1">
    <citation type="submission" date="2024-06" db="EMBL/GenBank/DDBJ databases">
        <authorList>
            <person name="Ryan C."/>
        </authorList>
    </citation>
    <scope>NUCLEOTIDE SEQUENCE [LARGE SCALE GENOMIC DNA]</scope>
</reference>
<dbReference type="InterPro" id="IPR055312">
    <property type="entry name" value="FBL15-like"/>
</dbReference>
<dbReference type="AlphaFoldDB" id="A0ABC8VXX5"/>
<organism evidence="1 2">
    <name type="scientific">Urochloa decumbens</name>
    <dbReference type="NCBI Taxonomy" id="240449"/>
    <lineage>
        <taxon>Eukaryota</taxon>
        <taxon>Viridiplantae</taxon>
        <taxon>Streptophyta</taxon>
        <taxon>Embryophyta</taxon>
        <taxon>Tracheophyta</taxon>
        <taxon>Spermatophyta</taxon>
        <taxon>Magnoliopsida</taxon>
        <taxon>Liliopsida</taxon>
        <taxon>Poales</taxon>
        <taxon>Poaceae</taxon>
        <taxon>PACMAD clade</taxon>
        <taxon>Panicoideae</taxon>
        <taxon>Panicodae</taxon>
        <taxon>Paniceae</taxon>
        <taxon>Melinidinae</taxon>
        <taxon>Urochloa</taxon>
    </lineage>
</organism>
<reference evidence="1 2" key="2">
    <citation type="submission" date="2024-10" db="EMBL/GenBank/DDBJ databases">
        <authorList>
            <person name="Ryan C."/>
        </authorList>
    </citation>
    <scope>NUCLEOTIDE SEQUENCE [LARGE SCALE GENOMIC DNA]</scope>
</reference>
<gene>
    <name evidence="1" type="ORF">URODEC1_LOCUS8005</name>
</gene>
<keyword evidence="2" id="KW-1185">Reference proteome</keyword>
<proteinExistence type="predicted"/>
<protein>
    <submittedName>
        <fullName evidence="1">Uncharacterized protein</fullName>
    </submittedName>
</protein>
<accession>A0ABC8VXX5</accession>
<evidence type="ECO:0000313" key="2">
    <source>
        <dbReference type="Proteomes" id="UP001497457"/>
    </source>
</evidence>
<dbReference type="PANTHER" id="PTHR34709:SF78">
    <property type="entry name" value="FBD DOMAIN-CONTAINING PROTEIN"/>
    <property type="match status" value="1"/>
</dbReference>
<dbReference type="Proteomes" id="UP001497457">
    <property type="component" value="Chromosome 11b"/>
</dbReference>
<sequence>MASTTWDSEIVGLDYSDDHVLRAPSLRFAVSPNPHACGVSSRDTEDGRRLIAAVDAALVLRAGSDVEDLEINFVYGSSMNTYSYGGGYMFCHGHAADITPEHVAAWLRFAETRVTGCFTLAMPAPPRRRFGRAATAVRKLSAELPASARAAAMSLDMADAALAIPVPTAGAFHALTDLQLSHARVEPGGADERNLGDLLSASFCPRPRRLRLEGITGLAALQLRAAAALEEVRLDYVEDLTALELDAPGLRELHVARCFELAERGSTARISAPALETLAWAEVCRPEGLQLDRACGGWTKSSSGLMLLTRTGTPGHWGYCGNAPPRTASAWTYRPYCPIRFAFN</sequence>
<name>A0ABC8VXX5_9POAL</name>
<dbReference type="PANTHER" id="PTHR34709">
    <property type="entry name" value="OS10G0396666 PROTEIN"/>
    <property type="match status" value="1"/>
</dbReference>
<evidence type="ECO:0000313" key="1">
    <source>
        <dbReference type="EMBL" id="CAL4898973.1"/>
    </source>
</evidence>